<dbReference type="Proteomes" id="UP000620124">
    <property type="component" value="Unassembled WGS sequence"/>
</dbReference>
<reference evidence="1" key="1">
    <citation type="submission" date="2020-05" db="EMBL/GenBank/DDBJ databases">
        <title>Mycena genomes resolve the evolution of fungal bioluminescence.</title>
        <authorList>
            <person name="Tsai I.J."/>
        </authorList>
    </citation>
    <scope>NUCLEOTIDE SEQUENCE</scope>
    <source>
        <strain evidence="1">CCC161011</strain>
    </source>
</reference>
<keyword evidence="2" id="KW-1185">Reference proteome</keyword>
<dbReference type="InterPro" id="IPR052922">
    <property type="entry name" value="Cytidylate_Kinase-2"/>
</dbReference>
<dbReference type="EMBL" id="JACAZI010000026">
    <property type="protein sequence ID" value="KAF7334631.1"/>
    <property type="molecule type" value="Genomic_DNA"/>
</dbReference>
<organism evidence="1 2">
    <name type="scientific">Mycena venus</name>
    <dbReference type="NCBI Taxonomy" id="2733690"/>
    <lineage>
        <taxon>Eukaryota</taxon>
        <taxon>Fungi</taxon>
        <taxon>Dikarya</taxon>
        <taxon>Basidiomycota</taxon>
        <taxon>Agaricomycotina</taxon>
        <taxon>Agaricomycetes</taxon>
        <taxon>Agaricomycetidae</taxon>
        <taxon>Agaricales</taxon>
        <taxon>Marasmiineae</taxon>
        <taxon>Mycenaceae</taxon>
        <taxon>Mycena</taxon>
    </lineage>
</organism>
<protein>
    <recommendedName>
        <fullName evidence="3">Adenylate kinase</fullName>
    </recommendedName>
</protein>
<dbReference type="Gene3D" id="3.40.50.300">
    <property type="entry name" value="P-loop containing nucleotide triphosphate hydrolases"/>
    <property type="match status" value="1"/>
</dbReference>
<name>A0A8H7CFM3_9AGAR</name>
<dbReference type="PANTHER" id="PTHR37816">
    <property type="entry name" value="YALI0E33011P"/>
    <property type="match status" value="1"/>
</dbReference>
<dbReference type="InterPro" id="IPR027417">
    <property type="entry name" value="P-loop_NTPase"/>
</dbReference>
<gene>
    <name evidence="1" type="ORF">MVEN_02293500</name>
</gene>
<dbReference type="PANTHER" id="PTHR37816:SF1">
    <property type="entry name" value="TOXIN"/>
    <property type="match status" value="1"/>
</dbReference>
<sequence length="196" mass="21845">MVPPLLGGAQGIYRVHVVGNCGSGKTRVSMRLAELLGVPYICLDALFWKPGWEKETNEQFRKNVEKALEAAPNGWVVDGNYGRRIGTIVEDSATDVIWLDPPLVLYFPRIVIRTFQRLLGLAPPCSPGCPEEFQQVFFSSESMILWCLTHHKPVRAREGARMARIGLGVGTDVEGQKMRRLGGWGGALRAWLEDVR</sequence>
<dbReference type="AlphaFoldDB" id="A0A8H7CFM3"/>
<evidence type="ECO:0000313" key="2">
    <source>
        <dbReference type="Proteomes" id="UP000620124"/>
    </source>
</evidence>
<evidence type="ECO:0008006" key="3">
    <source>
        <dbReference type="Google" id="ProtNLM"/>
    </source>
</evidence>
<proteinExistence type="predicted"/>
<accession>A0A8H7CFM3</accession>
<dbReference type="OrthoDB" id="65590at2759"/>
<comment type="caution">
    <text evidence="1">The sequence shown here is derived from an EMBL/GenBank/DDBJ whole genome shotgun (WGS) entry which is preliminary data.</text>
</comment>
<dbReference type="SUPFAM" id="SSF52540">
    <property type="entry name" value="P-loop containing nucleoside triphosphate hydrolases"/>
    <property type="match status" value="1"/>
</dbReference>
<evidence type="ECO:0000313" key="1">
    <source>
        <dbReference type="EMBL" id="KAF7334631.1"/>
    </source>
</evidence>